<evidence type="ECO:0000256" key="9">
    <source>
        <dbReference type="SAM" id="SignalP"/>
    </source>
</evidence>
<evidence type="ECO:0000256" key="4">
    <source>
        <dbReference type="ARBA" id="ARBA00022982"/>
    </source>
</evidence>
<feature type="compositionally biased region" description="Low complexity" evidence="7">
    <location>
        <begin position="282"/>
        <end position="295"/>
    </location>
</feature>
<sequence length="295" mass="31832">MVRHIIPSAVLLSLVTSVDIASAQGRWGDDYDGDGPNYGEYSGFYGGGSDDGFGRQFGDGADIDPATAASYRLIHGTLAALAFVGIFPVGAILMRVVPGRFVYLVHGITQLVAYVVYICGAALGIYLVRMVRIPPNGRSLLSIPEANAHPIIGLVILAVLFFQPILGWVHHIRYRRLGCRTWWSYSHIWVGRLAVVLGIINGGLGLGLAQANRSAIIAYSVVATVMFLLWTIAAVIGERKRGRASVTAAAKARDSVDRESRARTDGSRVELRPMKPTRSNRHSSASSRSTSSARI</sequence>
<dbReference type="PANTHER" id="PTHR47797:SF1">
    <property type="entry name" value="CYTOCHROME B561 DOMAIN-CONTAINING PROTEIN-RELATED"/>
    <property type="match status" value="1"/>
</dbReference>
<dbReference type="GeneID" id="70136668"/>
<keyword evidence="3 8" id="KW-0812">Transmembrane</keyword>
<evidence type="ECO:0000256" key="6">
    <source>
        <dbReference type="ARBA" id="ARBA00023136"/>
    </source>
</evidence>
<evidence type="ECO:0000313" key="12">
    <source>
        <dbReference type="Proteomes" id="UP000758603"/>
    </source>
</evidence>
<dbReference type="PANTHER" id="PTHR47797">
    <property type="entry name" value="DEHYDROGENASE, PUTATIVE (AFU_ORTHOLOGUE AFUA_8G05805)-RELATED"/>
    <property type="match status" value="1"/>
</dbReference>
<evidence type="ECO:0000256" key="3">
    <source>
        <dbReference type="ARBA" id="ARBA00022692"/>
    </source>
</evidence>
<feature type="domain" description="Cytochrome b561" evidence="10">
    <location>
        <begin position="74"/>
        <end position="206"/>
    </location>
</feature>
<evidence type="ECO:0000256" key="8">
    <source>
        <dbReference type="SAM" id="Phobius"/>
    </source>
</evidence>
<keyword evidence="5 8" id="KW-1133">Transmembrane helix</keyword>
<dbReference type="Proteomes" id="UP000758603">
    <property type="component" value="Unassembled WGS sequence"/>
</dbReference>
<dbReference type="OrthoDB" id="19261at2759"/>
<feature type="transmembrane region" description="Helical" evidence="8">
    <location>
        <begin position="148"/>
        <end position="169"/>
    </location>
</feature>
<evidence type="ECO:0000313" key="11">
    <source>
        <dbReference type="EMBL" id="KAH6648250.1"/>
    </source>
</evidence>
<evidence type="ECO:0000256" key="2">
    <source>
        <dbReference type="ARBA" id="ARBA00022448"/>
    </source>
</evidence>
<dbReference type="Gene3D" id="1.20.120.1770">
    <property type="match status" value="1"/>
</dbReference>
<keyword evidence="2" id="KW-0813">Transport</keyword>
<organism evidence="11 12">
    <name type="scientific">Truncatella angustata</name>
    <dbReference type="NCBI Taxonomy" id="152316"/>
    <lineage>
        <taxon>Eukaryota</taxon>
        <taxon>Fungi</taxon>
        <taxon>Dikarya</taxon>
        <taxon>Ascomycota</taxon>
        <taxon>Pezizomycotina</taxon>
        <taxon>Sordariomycetes</taxon>
        <taxon>Xylariomycetidae</taxon>
        <taxon>Amphisphaeriales</taxon>
        <taxon>Sporocadaceae</taxon>
        <taxon>Truncatella</taxon>
    </lineage>
</organism>
<dbReference type="SMART" id="SM00665">
    <property type="entry name" value="B561"/>
    <property type="match status" value="1"/>
</dbReference>
<feature type="transmembrane region" description="Helical" evidence="8">
    <location>
        <begin position="216"/>
        <end position="236"/>
    </location>
</feature>
<keyword evidence="12" id="KW-1185">Reference proteome</keyword>
<feature type="compositionally biased region" description="Basic and acidic residues" evidence="7">
    <location>
        <begin position="255"/>
        <end position="273"/>
    </location>
</feature>
<keyword evidence="4" id="KW-0249">Electron transport</keyword>
<keyword evidence="6 8" id="KW-0472">Membrane</keyword>
<feature type="transmembrane region" description="Helical" evidence="8">
    <location>
        <begin position="73"/>
        <end position="94"/>
    </location>
</feature>
<dbReference type="EMBL" id="JAGPXC010000007">
    <property type="protein sequence ID" value="KAH6648250.1"/>
    <property type="molecule type" value="Genomic_DNA"/>
</dbReference>
<keyword evidence="9" id="KW-0732">Signal</keyword>
<dbReference type="CDD" id="cd08760">
    <property type="entry name" value="Cyt_b561_FRRS1_like"/>
    <property type="match status" value="1"/>
</dbReference>
<feature type="transmembrane region" description="Helical" evidence="8">
    <location>
        <begin position="189"/>
        <end position="210"/>
    </location>
</feature>
<dbReference type="GO" id="GO:0016020">
    <property type="term" value="C:membrane"/>
    <property type="evidence" value="ECO:0007669"/>
    <property type="project" value="UniProtKB-SubCell"/>
</dbReference>
<feature type="region of interest" description="Disordered" evidence="7">
    <location>
        <begin position="255"/>
        <end position="295"/>
    </location>
</feature>
<feature type="transmembrane region" description="Helical" evidence="8">
    <location>
        <begin position="101"/>
        <end position="128"/>
    </location>
</feature>
<name>A0A9P8UE42_9PEZI</name>
<comment type="caution">
    <text evidence="11">The sequence shown here is derived from an EMBL/GenBank/DDBJ whole genome shotgun (WGS) entry which is preliminary data.</text>
</comment>
<evidence type="ECO:0000256" key="1">
    <source>
        <dbReference type="ARBA" id="ARBA00004370"/>
    </source>
</evidence>
<dbReference type="InterPro" id="IPR006593">
    <property type="entry name" value="Cyt_b561/ferric_Rdtase_TM"/>
</dbReference>
<protein>
    <recommendedName>
        <fullName evidence="10">Cytochrome b561 domain-containing protein</fullName>
    </recommendedName>
</protein>
<dbReference type="RefSeq" id="XP_045954757.1">
    <property type="nucleotide sequence ID" value="XM_046107777.1"/>
</dbReference>
<evidence type="ECO:0000256" key="7">
    <source>
        <dbReference type="SAM" id="MobiDB-lite"/>
    </source>
</evidence>
<gene>
    <name evidence="11" type="ORF">BKA67DRAFT_661239</name>
</gene>
<proteinExistence type="predicted"/>
<comment type="subcellular location">
    <subcellularLocation>
        <location evidence="1">Membrane</location>
    </subcellularLocation>
</comment>
<accession>A0A9P8UE42</accession>
<evidence type="ECO:0000259" key="10">
    <source>
        <dbReference type="SMART" id="SM00665"/>
    </source>
</evidence>
<feature type="chain" id="PRO_5040202253" description="Cytochrome b561 domain-containing protein" evidence="9">
    <location>
        <begin position="26"/>
        <end position="295"/>
    </location>
</feature>
<feature type="signal peptide" evidence="9">
    <location>
        <begin position="1"/>
        <end position="25"/>
    </location>
</feature>
<evidence type="ECO:0000256" key="5">
    <source>
        <dbReference type="ARBA" id="ARBA00022989"/>
    </source>
</evidence>
<dbReference type="AlphaFoldDB" id="A0A9P8UE42"/>
<reference evidence="11" key="1">
    <citation type="journal article" date="2021" name="Nat. Commun.">
        <title>Genetic determinants of endophytism in the Arabidopsis root mycobiome.</title>
        <authorList>
            <person name="Mesny F."/>
            <person name="Miyauchi S."/>
            <person name="Thiergart T."/>
            <person name="Pickel B."/>
            <person name="Atanasova L."/>
            <person name="Karlsson M."/>
            <person name="Huettel B."/>
            <person name="Barry K.W."/>
            <person name="Haridas S."/>
            <person name="Chen C."/>
            <person name="Bauer D."/>
            <person name="Andreopoulos W."/>
            <person name="Pangilinan J."/>
            <person name="LaButti K."/>
            <person name="Riley R."/>
            <person name="Lipzen A."/>
            <person name="Clum A."/>
            <person name="Drula E."/>
            <person name="Henrissat B."/>
            <person name="Kohler A."/>
            <person name="Grigoriev I.V."/>
            <person name="Martin F.M."/>
            <person name="Hacquard S."/>
        </authorList>
    </citation>
    <scope>NUCLEOTIDE SEQUENCE</scope>
    <source>
        <strain evidence="11">MPI-SDFR-AT-0073</strain>
    </source>
</reference>